<dbReference type="GO" id="GO:1902600">
    <property type="term" value="P:proton transmembrane transport"/>
    <property type="evidence" value="ECO:0007669"/>
    <property type="project" value="InterPro"/>
</dbReference>
<dbReference type="RefSeq" id="WP_188663090.1">
    <property type="nucleotide sequence ID" value="NZ_BMHV01000008.1"/>
</dbReference>
<evidence type="ECO:0000259" key="9">
    <source>
        <dbReference type="Pfam" id="PF00999"/>
    </source>
</evidence>
<evidence type="ECO:0000313" key="11">
    <source>
        <dbReference type="Proteomes" id="UP000632498"/>
    </source>
</evidence>
<organism evidence="10 11">
    <name type="scientific">Terasakiella brassicae</name>
    <dbReference type="NCBI Taxonomy" id="1634917"/>
    <lineage>
        <taxon>Bacteria</taxon>
        <taxon>Pseudomonadati</taxon>
        <taxon>Pseudomonadota</taxon>
        <taxon>Alphaproteobacteria</taxon>
        <taxon>Rhodospirillales</taxon>
        <taxon>Terasakiellaceae</taxon>
        <taxon>Terasakiella</taxon>
    </lineage>
</organism>
<dbReference type="Proteomes" id="UP000632498">
    <property type="component" value="Unassembled WGS sequence"/>
</dbReference>
<dbReference type="Gene3D" id="1.20.1530.20">
    <property type="match status" value="1"/>
</dbReference>
<dbReference type="GO" id="GO:0016020">
    <property type="term" value="C:membrane"/>
    <property type="evidence" value="ECO:0007669"/>
    <property type="project" value="UniProtKB-SubCell"/>
</dbReference>
<dbReference type="GO" id="GO:0015297">
    <property type="term" value="F:antiporter activity"/>
    <property type="evidence" value="ECO:0007669"/>
    <property type="project" value="InterPro"/>
</dbReference>
<reference evidence="10" key="2">
    <citation type="submission" date="2020-09" db="EMBL/GenBank/DDBJ databases">
        <authorList>
            <person name="Sun Q."/>
            <person name="Zhou Y."/>
        </authorList>
    </citation>
    <scope>NUCLEOTIDE SEQUENCE</scope>
    <source>
        <strain evidence="10">CGMCC 1.15254</strain>
    </source>
</reference>
<evidence type="ECO:0000256" key="2">
    <source>
        <dbReference type="ARBA" id="ARBA00005551"/>
    </source>
</evidence>
<feature type="transmembrane region" description="Helical" evidence="8">
    <location>
        <begin position="56"/>
        <end position="72"/>
    </location>
</feature>
<dbReference type="PANTHER" id="PTHR42751">
    <property type="entry name" value="SODIUM/HYDROGEN EXCHANGER FAMILY/TRKA DOMAIN PROTEIN"/>
    <property type="match status" value="1"/>
</dbReference>
<accession>A0A917BY04</accession>
<feature type="transmembrane region" description="Helical" evidence="8">
    <location>
        <begin position="359"/>
        <end position="377"/>
    </location>
</feature>
<feature type="domain" description="Cation/H+ exchanger transmembrane" evidence="9">
    <location>
        <begin position="14"/>
        <end position="375"/>
    </location>
</feature>
<keyword evidence="4 8" id="KW-0812">Transmembrane</keyword>
<evidence type="ECO:0000256" key="7">
    <source>
        <dbReference type="SAM" id="MobiDB-lite"/>
    </source>
</evidence>
<evidence type="ECO:0000256" key="1">
    <source>
        <dbReference type="ARBA" id="ARBA00004141"/>
    </source>
</evidence>
<gene>
    <name evidence="10" type="ORF">GCM10011332_13470</name>
</gene>
<keyword evidence="6 8" id="KW-0472">Membrane</keyword>
<name>A0A917BY04_9PROT</name>
<dbReference type="InterPro" id="IPR006153">
    <property type="entry name" value="Cation/H_exchanger_TM"/>
</dbReference>
<feature type="transmembrane region" description="Helical" evidence="8">
    <location>
        <begin position="181"/>
        <end position="199"/>
    </location>
</feature>
<feature type="transmembrane region" description="Helical" evidence="8">
    <location>
        <begin position="147"/>
        <end position="169"/>
    </location>
</feature>
<proteinExistence type="inferred from homology"/>
<feature type="transmembrane region" description="Helical" evidence="8">
    <location>
        <begin position="117"/>
        <end position="135"/>
    </location>
</feature>
<feature type="region of interest" description="Disordered" evidence="7">
    <location>
        <begin position="405"/>
        <end position="425"/>
    </location>
</feature>
<keyword evidence="3" id="KW-0813">Transport</keyword>
<evidence type="ECO:0000313" key="10">
    <source>
        <dbReference type="EMBL" id="GGF60994.1"/>
    </source>
</evidence>
<keyword evidence="5 8" id="KW-1133">Transmembrane helix</keyword>
<evidence type="ECO:0000256" key="4">
    <source>
        <dbReference type="ARBA" id="ARBA00022692"/>
    </source>
</evidence>
<evidence type="ECO:0000256" key="8">
    <source>
        <dbReference type="SAM" id="Phobius"/>
    </source>
</evidence>
<dbReference type="AlphaFoldDB" id="A0A917BY04"/>
<evidence type="ECO:0000256" key="3">
    <source>
        <dbReference type="ARBA" id="ARBA00022448"/>
    </source>
</evidence>
<protein>
    <submittedName>
        <fullName evidence="10">Sodium/hydrogen exchanger</fullName>
    </submittedName>
</protein>
<dbReference type="PANTHER" id="PTHR42751:SF3">
    <property type="entry name" value="SODIUM_GLUTAMATE SYMPORTER"/>
    <property type="match status" value="1"/>
</dbReference>
<dbReference type="InterPro" id="IPR038770">
    <property type="entry name" value="Na+/solute_symporter_sf"/>
</dbReference>
<feature type="transmembrane region" description="Helical" evidence="8">
    <location>
        <begin position="32"/>
        <end position="50"/>
    </location>
</feature>
<dbReference type="EMBL" id="BMHV01000008">
    <property type="protein sequence ID" value="GGF60994.1"/>
    <property type="molecule type" value="Genomic_DNA"/>
</dbReference>
<reference evidence="10" key="1">
    <citation type="journal article" date="2014" name="Int. J. Syst. Evol. Microbiol.">
        <title>Complete genome sequence of Corynebacterium casei LMG S-19264T (=DSM 44701T), isolated from a smear-ripened cheese.</title>
        <authorList>
            <consortium name="US DOE Joint Genome Institute (JGI-PGF)"/>
            <person name="Walter F."/>
            <person name="Albersmeier A."/>
            <person name="Kalinowski J."/>
            <person name="Ruckert C."/>
        </authorList>
    </citation>
    <scope>NUCLEOTIDE SEQUENCE</scope>
    <source>
        <strain evidence="10">CGMCC 1.15254</strain>
    </source>
</reference>
<dbReference type="Pfam" id="PF00999">
    <property type="entry name" value="Na_H_Exchanger"/>
    <property type="match status" value="1"/>
</dbReference>
<feature type="transmembrane region" description="Helical" evidence="8">
    <location>
        <begin position="296"/>
        <end position="314"/>
    </location>
</feature>
<feature type="transmembrane region" description="Helical" evidence="8">
    <location>
        <begin position="84"/>
        <end position="105"/>
    </location>
</feature>
<feature type="transmembrane region" description="Helical" evidence="8">
    <location>
        <begin position="6"/>
        <end position="25"/>
    </location>
</feature>
<evidence type="ECO:0000256" key="6">
    <source>
        <dbReference type="ARBA" id="ARBA00023136"/>
    </source>
</evidence>
<comment type="subcellular location">
    <subcellularLocation>
        <location evidence="1">Membrane</location>
        <topology evidence="1">Multi-pass membrane protein</topology>
    </subcellularLocation>
</comment>
<comment type="caution">
    <text evidence="10">The sequence shown here is derived from an EMBL/GenBank/DDBJ whole genome shotgun (WGS) entry which is preliminary data.</text>
</comment>
<feature type="transmembrane region" description="Helical" evidence="8">
    <location>
        <begin position="266"/>
        <end position="284"/>
    </location>
</feature>
<sequence length="425" mass="46013">MHMDPALPLFLTILLFLLGISLVGVLSKQPVIIAYLITGITIGPAGFALISDPDMLARMGAVGVVLLLFFIGMEVSPTKIKSNLWLAGLGTFVQISLTVLIIVGIGKLFGWPLNRSILLGFVVALSSTAVILKLLEDWGELQSKTGQDVLAILLAQDIAVVPMVLIIGYLAGTSEGGNSHLLLQGTGAILLVCFAIYIVTRKKINLPFGDLIRRNHELQVLSALFICFGLALISGLFDLSTALGAFVGGMLIHATRDTNWVERSLMGFKVIFIALFFVSIGLLVDLTFFLDNAGTVLGLAFLALLLNTVLNTLILKLFKRSWEESLYGGALLAQIGEFSFVLGELGFKSGVITSYGHQLITLIIACTLLVSPGWIILCKKFCTKHLTPLDERQALIERERQYAAQNAEEGENLPPPPVSTNETKY</sequence>
<feature type="transmembrane region" description="Helical" evidence="8">
    <location>
        <begin position="220"/>
        <end position="246"/>
    </location>
</feature>
<evidence type="ECO:0000256" key="5">
    <source>
        <dbReference type="ARBA" id="ARBA00022989"/>
    </source>
</evidence>
<comment type="similarity">
    <text evidence="2">Belongs to the monovalent cation:proton antiporter 2 (CPA2) transporter (TC 2.A.37) family.</text>
</comment>
<keyword evidence="11" id="KW-1185">Reference proteome</keyword>